<evidence type="ECO:0000313" key="1">
    <source>
        <dbReference type="EMBL" id="RKN66031.1"/>
    </source>
</evidence>
<dbReference type="Pfam" id="PF26344">
    <property type="entry name" value="YuzC"/>
    <property type="match status" value="1"/>
</dbReference>
<protein>
    <submittedName>
        <fullName evidence="1">Uncharacterized protein</fullName>
    </submittedName>
</protein>
<comment type="caution">
    <text evidence="1">The sequence shown here is derived from an EMBL/GenBank/DDBJ whole genome shotgun (WGS) entry which is preliminary data.</text>
</comment>
<dbReference type="EMBL" id="RBAH01000035">
    <property type="protein sequence ID" value="RKN66031.1"/>
    <property type="molecule type" value="Genomic_DNA"/>
</dbReference>
<dbReference type="Proteomes" id="UP000282311">
    <property type="component" value="Unassembled WGS sequence"/>
</dbReference>
<evidence type="ECO:0000313" key="2">
    <source>
        <dbReference type="Proteomes" id="UP000282311"/>
    </source>
</evidence>
<sequence>MYYYYGWGPLWPYTERPMPLGDPSDVSQFQQSAKQSLTATSELVHLLNVISSNASFSLHLKKAASESNKPAVERLIQSLGIHTPFLVNVTPDGISIEFRSPGADICFKIRVALCW</sequence>
<gene>
    <name evidence="1" type="ORF">D7M11_31650</name>
</gene>
<accession>A0A3B0B204</accession>
<dbReference type="AlphaFoldDB" id="A0A3B0B204"/>
<reference evidence="1 2" key="1">
    <citation type="journal article" date="2007" name="Int. J. Syst. Evol. Microbiol.">
        <title>Paenibacillus ginsengarvi sp. nov., isolated from soil from ginseng cultivation.</title>
        <authorList>
            <person name="Yoon M.H."/>
            <person name="Ten L.N."/>
            <person name="Im W.T."/>
        </authorList>
    </citation>
    <scope>NUCLEOTIDE SEQUENCE [LARGE SCALE GENOMIC DNA]</scope>
    <source>
        <strain evidence="1 2">KCTC 13059</strain>
    </source>
</reference>
<dbReference type="InterPro" id="IPR058870">
    <property type="entry name" value="YuzC"/>
</dbReference>
<proteinExistence type="predicted"/>
<organism evidence="1 2">
    <name type="scientific">Paenibacillus ginsengarvi</name>
    <dbReference type="NCBI Taxonomy" id="400777"/>
    <lineage>
        <taxon>Bacteria</taxon>
        <taxon>Bacillati</taxon>
        <taxon>Bacillota</taxon>
        <taxon>Bacilli</taxon>
        <taxon>Bacillales</taxon>
        <taxon>Paenibacillaceae</taxon>
        <taxon>Paenibacillus</taxon>
    </lineage>
</organism>
<keyword evidence="2" id="KW-1185">Reference proteome</keyword>
<name>A0A3B0B204_9BACL</name>